<accession>A0ACC1HG61</accession>
<reference evidence="1" key="1">
    <citation type="submission" date="2022-06" db="EMBL/GenBank/DDBJ databases">
        <title>Phylogenomic reconstructions and comparative analyses of Kickxellomycotina fungi.</title>
        <authorList>
            <person name="Reynolds N.K."/>
            <person name="Stajich J.E."/>
            <person name="Barry K."/>
            <person name="Grigoriev I.V."/>
            <person name="Crous P."/>
            <person name="Smith M.E."/>
        </authorList>
    </citation>
    <scope>NUCLEOTIDE SEQUENCE</scope>
    <source>
        <strain evidence="1">RSA 2271</strain>
    </source>
</reference>
<dbReference type="Proteomes" id="UP001145114">
    <property type="component" value="Unassembled WGS sequence"/>
</dbReference>
<organism evidence="1 2">
    <name type="scientific">Spiromyces aspiralis</name>
    <dbReference type="NCBI Taxonomy" id="68401"/>
    <lineage>
        <taxon>Eukaryota</taxon>
        <taxon>Fungi</taxon>
        <taxon>Fungi incertae sedis</taxon>
        <taxon>Zoopagomycota</taxon>
        <taxon>Kickxellomycotina</taxon>
        <taxon>Kickxellomycetes</taxon>
        <taxon>Kickxellales</taxon>
        <taxon>Kickxellaceae</taxon>
        <taxon>Spiromyces</taxon>
    </lineage>
</organism>
<dbReference type="EMBL" id="JAMZIH010005357">
    <property type="protein sequence ID" value="KAJ1675336.1"/>
    <property type="molecule type" value="Genomic_DNA"/>
</dbReference>
<name>A0ACC1HG61_9FUNG</name>
<protein>
    <submittedName>
        <fullName evidence="1">Uncharacterized protein</fullName>
    </submittedName>
</protein>
<gene>
    <name evidence="1" type="ORF">EV182_001472</name>
</gene>
<evidence type="ECO:0000313" key="2">
    <source>
        <dbReference type="Proteomes" id="UP001145114"/>
    </source>
</evidence>
<comment type="caution">
    <text evidence="1">The sequence shown here is derived from an EMBL/GenBank/DDBJ whole genome shotgun (WGS) entry which is preliminary data.</text>
</comment>
<sequence length="73" mass="8041">MADRSNQEMPSRDREFEDCLPCKLVGSGALLGLAGYSLYQRSQLSARLYPTRRLGLMVFGIGLAGAGVYRLLM</sequence>
<keyword evidence="2" id="KW-1185">Reference proteome</keyword>
<proteinExistence type="predicted"/>
<evidence type="ECO:0000313" key="1">
    <source>
        <dbReference type="EMBL" id="KAJ1675336.1"/>
    </source>
</evidence>